<comment type="catalytic activity">
    <reaction evidence="5">
        <text>uridine(38/39/40) in tRNA = pseudouridine(38/39/40) in tRNA</text>
        <dbReference type="Rhea" id="RHEA:22376"/>
        <dbReference type="Rhea" id="RHEA-COMP:10085"/>
        <dbReference type="Rhea" id="RHEA-COMP:10087"/>
        <dbReference type="ChEBI" id="CHEBI:65314"/>
        <dbReference type="ChEBI" id="CHEBI:65315"/>
        <dbReference type="EC" id="5.4.99.12"/>
    </reaction>
</comment>
<dbReference type="Pfam" id="PF01416">
    <property type="entry name" value="PseudoU_synth_1"/>
    <property type="match status" value="1"/>
</dbReference>
<name>A0AAV2M4U3_KNICA</name>
<sequence length="304" mass="34712">MSTGPTLRALVTARLTAAAEEIFALFERTIAEYEEELRLCKEKQRRQEQLETLRPRVMLPRADSQTDPQSPGPDLNQEIPETPPIKEEQEFKRVKREKDRRPESVPESSPVSVKKEESSLLQQTELRDEARDEDISVQLHRWKQKLLQTTTTTPQSGPEALLHITLYIGTKYSGVVKVPPHQLSKKGVQDHLEAAVLRLRPLNAPSLSVSSRTDTGVHALCNSAHFDLQRKNKPPFTEEILREALNFHLREQSIRINHAVRVPSHFHSRYQAQSRTYVYRVALGPDKAQIPLSEAELCWNLGTT</sequence>
<dbReference type="SUPFAM" id="SSF55120">
    <property type="entry name" value="Pseudouridine synthase"/>
    <property type="match status" value="1"/>
</dbReference>
<keyword evidence="2 5" id="KW-0819">tRNA processing</keyword>
<comment type="similarity">
    <text evidence="1 5">Belongs to the tRNA pseudouridine synthase TruA family.</text>
</comment>
<feature type="region of interest" description="Disordered" evidence="6">
    <location>
        <begin position="51"/>
        <end position="132"/>
    </location>
</feature>
<dbReference type="Proteomes" id="UP001497482">
    <property type="component" value="Chromosome 6"/>
</dbReference>
<dbReference type="PANTHER" id="PTHR11142">
    <property type="entry name" value="PSEUDOURIDYLATE SYNTHASE"/>
    <property type="match status" value="1"/>
</dbReference>
<gene>
    <name evidence="8" type="ORF">KC01_LOCUS35325</name>
</gene>
<evidence type="ECO:0000313" key="9">
    <source>
        <dbReference type="Proteomes" id="UP001497482"/>
    </source>
</evidence>
<proteinExistence type="inferred from homology"/>
<keyword evidence="3 5" id="KW-0413">Isomerase</keyword>
<dbReference type="Gene3D" id="3.30.70.580">
    <property type="entry name" value="Pseudouridine synthase I, catalytic domain, N-terminal subdomain"/>
    <property type="match status" value="1"/>
</dbReference>
<dbReference type="GO" id="GO:0003723">
    <property type="term" value="F:RNA binding"/>
    <property type="evidence" value="ECO:0007669"/>
    <property type="project" value="InterPro"/>
</dbReference>
<evidence type="ECO:0000259" key="7">
    <source>
        <dbReference type="Pfam" id="PF01416"/>
    </source>
</evidence>
<evidence type="ECO:0000256" key="5">
    <source>
        <dbReference type="RuleBase" id="RU003792"/>
    </source>
</evidence>
<keyword evidence="9" id="KW-1185">Reference proteome</keyword>
<dbReference type="InterPro" id="IPR020103">
    <property type="entry name" value="PsdUridine_synth_cat_dom_sf"/>
</dbReference>
<comment type="catalytic activity">
    <reaction evidence="4">
        <text>a uridine in tRNA = a pseudouridine in tRNA</text>
        <dbReference type="Rhea" id="RHEA:54572"/>
        <dbReference type="Rhea" id="RHEA-COMP:13339"/>
        <dbReference type="Rhea" id="RHEA-COMP:13934"/>
        <dbReference type="ChEBI" id="CHEBI:65314"/>
        <dbReference type="ChEBI" id="CHEBI:65315"/>
    </reaction>
</comment>
<feature type="domain" description="Pseudouridine synthase I TruA alpha/beta" evidence="7">
    <location>
        <begin position="166"/>
        <end position="270"/>
    </location>
</feature>
<evidence type="ECO:0000256" key="1">
    <source>
        <dbReference type="ARBA" id="ARBA00009375"/>
    </source>
</evidence>
<dbReference type="InterPro" id="IPR020094">
    <property type="entry name" value="TruA/RsuA/RluB/E/F_N"/>
</dbReference>
<dbReference type="AlphaFoldDB" id="A0AAV2M4U3"/>
<evidence type="ECO:0000256" key="3">
    <source>
        <dbReference type="ARBA" id="ARBA00023235"/>
    </source>
</evidence>
<dbReference type="EMBL" id="OZ035828">
    <property type="protein sequence ID" value="CAL1608385.1"/>
    <property type="molecule type" value="Genomic_DNA"/>
</dbReference>
<dbReference type="InterPro" id="IPR020097">
    <property type="entry name" value="PsdUridine_synth_TruA_a/b_dom"/>
</dbReference>
<dbReference type="PANTHER" id="PTHR11142:SF0">
    <property type="entry name" value="TRNA PSEUDOURIDINE SYNTHASE-LIKE 1"/>
    <property type="match status" value="1"/>
</dbReference>
<organism evidence="8 9">
    <name type="scientific">Knipowitschia caucasica</name>
    <name type="common">Caucasian dwarf goby</name>
    <name type="synonym">Pomatoschistus caucasicus</name>
    <dbReference type="NCBI Taxonomy" id="637954"/>
    <lineage>
        <taxon>Eukaryota</taxon>
        <taxon>Metazoa</taxon>
        <taxon>Chordata</taxon>
        <taxon>Craniata</taxon>
        <taxon>Vertebrata</taxon>
        <taxon>Euteleostomi</taxon>
        <taxon>Actinopterygii</taxon>
        <taxon>Neopterygii</taxon>
        <taxon>Teleostei</taxon>
        <taxon>Neoteleostei</taxon>
        <taxon>Acanthomorphata</taxon>
        <taxon>Gobiaria</taxon>
        <taxon>Gobiiformes</taxon>
        <taxon>Gobioidei</taxon>
        <taxon>Gobiidae</taxon>
        <taxon>Gobiinae</taxon>
        <taxon>Knipowitschia</taxon>
    </lineage>
</organism>
<evidence type="ECO:0000256" key="4">
    <source>
        <dbReference type="ARBA" id="ARBA00036943"/>
    </source>
</evidence>
<dbReference type="InterPro" id="IPR001406">
    <property type="entry name" value="PsdUridine_synth_TruA"/>
</dbReference>
<accession>A0AAV2M4U3</accession>
<evidence type="ECO:0000256" key="2">
    <source>
        <dbReference type="ARBA" id="ARBA00022694"/>
    </source>
</evidence>
<evidence type="ECO:0000256" key="6">
    <source>
        <dbReference type="SAM" id="MobiDB-lite"/>
    </source>
</evidence>
<protein>
    <recommendedName>
        <fullName evidence="5">tRNA pseudouridine synthase</fullName>
        <ecNumber evidence="5">5.4.99.12</ecNumber>
    </recommendedName>
</protein>
<dbReference type="EC" id="5.4.99.12" evidence="5"/>
<dbReference type="GO" id="GO:0160147">
    <property type="term" value="F:tRNA pseudouridine(38-40) synthase activity"/>
    <property type="evidence" value="ECO:0007669"/>
    <property type="project" value="UniProtKB-EC"/>
</dbReference>
<evidence type="ECO:0000313" key="8">
    <source>
        <dbReference type="EMBL" id="CAL1608385.1"/>
    </source>
</evidence>
<reference evidence="8 9" key="1">
    <citation type="submission" date="2024-04" db="EMBL/GenBank/DDBJ databases">
        <authorList>
            <person name="Waldvogel A.-M."/>
            <person name="Schoenle A."/>
        </authorList>
    </citation>
    <scope>NUCLEOTIDE SEQUENCE [LARGE SCALE GENOMIC DNA]</scope>
</reference>
<dbReference type="FunFam" id="3.30.70.580:FF:000011">
    <property type="entry name" value="tRNA pseudouridine synthase"/>
    <property type="match status" value="1"/>
</dbReference>
<dbReference type="GO" id="GO:0031119">
    <property type="term" value="P:tRNA pseudouridine synthesis"/>
    <property type="evidence" value="ECO:0007669"/>
    <property type="project" value="TreeGrafter"/>
</dbReference>
<feature type="compositionally biased region" description="Basic and acidic residues" evidence="6">
    <location>
        <begin position="84"/>
        <end position="104"/>
    </location>
</feature>